<feature type="transmembrane region" description="Helical" evidence="1">
    <location>
        <begin position="20"/>
        <end position="36"/>
    </location>
</feature>
<feature type="transmembrane region" description="Helical" evidence="1">
    <location>
        <begin position="56"/>
        <end position="74"/>
    </location>
</feature>
<dbReference type="AlphaFoldDB" id="A0A2V1HTZ8"/>
<evidence type="ECO:0008006" key="4">
    <source>
        <dbReference type="Google" id="ProtNLM"/>
    </source>
</evidence>
<dbReference type="RefSeq" id="WP_116754900.1">
    <property type="nucleotide sequence ID" value="NZ_JBHUEX010000001.1"/>
</dbReference>
<keyword evidence="3" id="KW-1185">Reference proteome</keyword>
<evidence type="ECO:0000313" key="2">
    <source>
        <dbReference type="EMBL" id="PVZ95162.1"/>
    </source>
</evidence>
<dbReference type="EMBL" id="QEOP01000001">
    <property type="protein sequence ID" value="PVZ95162.1"/>
    <property type="molecule type" value="Genomic_DNA"/>
</dbReference>
<dbReference type="Proteomes" id="UP000244893">
    <property type="component" value="Unassembled WGS sequence"/>
</dbReference>
<reference evidence="2 3" key="1">
    <citation type="submission" date="2018-05" db="EMBL/GenBank/DDBJ databases">
        <title>Amnibacterium sp. M8JJ-5, whole genome shotgun sequence.</title>
        <authorList>
            <person name="Tuo L."/>
        </authorList>
    </citation>
    <scope>NUCLEOTIDE SEQUENCE [LARGE SCALE GENOMIC DNA]</scope>
    <source>
        <strain evidence="2 3">M8JJ-5</strain>
    </source>
</reference>
<feature type="transmembrane region" description="Helical" evidence="1">
    <location>
        <begin position="81"/>
        <end position="101"/>
    </location>
</feature>
<evidence type="ECO:0000256" key="1">
    <source>
        <dbReference type="SAM" id="Phobius"/>
    </source>
</evidence>
<comment type="caution">
    <text evidence="2">The sequence shown here is derived from an EMBL/GenBank/DDBJ whole genome shotgun (WGS) entry which is preliminary data.</text>
</comment>
<protein>
    <recommendedName>
        <fullName evidence="4">DoxX family membrane protein</fullName>
    </recommendedName>
</protein>
<dbReference type="OrthoDB" id="9788974at2"/>
<keyword evidence="1" id="KW-0812">Transmembrane</keyword>
<keyword evidence="1" id="KW-0472">Membrane</keyword>
<dbReference type="PANTHER" id="PTHR36974">
    <property type="entry name" value="MEMBRANE PROTEIN-RELATED"/>
    <property type="match status" value="1"/>
</dbReference>
<keyword evidence="1" id="KW-1133">Transmembrane helix</keyword>
<gene>
    <name evidence="2" type="ORF">DDQ50_01115</name>
</gene>
<feature type="transmembrane region" description="Helical" evidence="1">
    <location>
        <begin position="121"/>
        <end position="139"/>
    </location>
</feature>
<evidence type="ECO:0000313" key="3">
    <source>
        <dbReference type="Proteomes" id="UP000244893"/>
    </source>
</evidence>
<organism evidence="2 3">
    <name type="scientific">Amnibacterium flavum</name>
    <dbReference type="NCBI Taxonomy" id="2173173"/>
    <lineage>
        <taxon>Bacteria</taxon>
        <taxon>Bacillati</taxon>
        <taxon>Actinomycetota</taxon>
        <taxon>Actinomycetes</taxon>
        <taxon>Micrococcales</taxon>
        <taxon>Microbacteriaceae</taxon>
        <taxon>Amnibacterium</taxon>
    </lineage>
</organism>
<dbReference type="PANTHER" id="PTHR36974:SF1">
    <property type="entry name" value="DOXX FAMILY MEMBRANE PROTEIN"/>
    <property type="match status" value="1"/>
</dbReference>
<accession>A0A2V1HTZ8</accession>
<sequence length="147" mass="16265">MTSVRSAKSDHSTARTIGRIALGAALVFAGTSHLTFAREEFQAQVPNWLPFDEDFVVLASGVVEIGLGSALLAARKRRVPVGWIVALFFVAIFPGNLSQYFNRVDGFGLTTDTARGIRLLFQPLLVVWALWSTGAWRSFRQARRAKR</sequence>
<name>A0A2V1HTZ8_9MICO</name>
<proteinExistence type="predicted"/>